<evidence type="ECO:0000313" key="3">
    <source>
        <dbReference type="Proteomes" id="UP000831787"/>
    </source>
</evidence>
<organism evidence="2 3">
    <name type="scientific">Halobacillus salinarum</name>
    <dbReference type="NCBI Taxonomy" id="2932257"/>
    <lineage>
        <taxon>Bacteria</taxon>
        <taxon>Bacillati</taxon>
        <taxon>Bacillota</taxon>
        <taxon>Bacilli</taxon>
        <taxon>Bacillales</taxon>
        <taxon>Bacillaceae</taxon>
        <taxon>Halobacillus</taxon>
    </lineage>
</organism>
<sequence length="308" mass="34094">MAMKKQDVTFNANGFQLAGVLRIPENTSGKKPAIVSVHPISSCKEQTSGIYAERLSNLGYITLTFDASYQGESEGEPRYVEAAYARVEDIRSAIDFLMTRDEVDENRIGVLGICGGGGYSVTATMTDRRVKALGTVAGVNIGRMDREGDGSPDAAIRTLEKVSEQRTSEARGADAFITNYIPNTPEERDEVGIKTLDISEAVDYYRTSRGYHPNSQNKRKFTSIDKTMAYDAFHLADQLLTQPLQIIVGAKPGEFGSYRDGFELYNKAASEKKNLYVMENVSHYDLYDLPKAVDPAMGKLEAFYKENL</sequence>
<dbReference type="GO" id="GO:0016787">
    <property type="term" value="F:hydrolase activity"/>
    <property type="evidence" value="ECO:0007669"/>
    <property type="project" value="UniProtKB-KW"/>
</dbReference>
<dbReference type="PANTHER" id="PTHR47751">
    <property type="entry name" value="SUPERFAMILY HYDROLASE, PUTATIVE (AFU_ORTHOLOGUE AFUA_2G16580)-RELATED"/>
    <property type="match status" value="1"/>
</dbReference>
<name>A0ABY4ENK0_9BACI</name>
<keyword evidence="3" id="KW-1185">Reference proteome</keyword>
<dbReference type="InterPro" id="IPR029058">
    <property type="entry name" value="AB_hydrolase_fold"/>
</dbReference>
<dbReference type="Pfam" id="PF01738">
    <property type="entry name" value="DLH"/>
    <property type="match status" value="1"/>
</dbReference>
<dbReference type="EMBL" id="CP095073">
    <property type="protein sequence ID" value="UOQ45769.1"/>
    <property type="molecule type" value="Genomic_DNA"/>
</dbReference>
<accession>A0ABY4ENK0</accession>
<gene>
    <name evidence="2" type="ORF">MUN89_07520</name>
</gene>
<dbReference type="InterPro" id="IPR051411">
    <property type="entry name" value="Polyketide_trans_af380"/>
</dbReference>
<evidence type="ECO:0000259" key="1">
    <source>
        <dbReference type="Pfam" id="PF01738"/>
    </source>
</evidence>
<protein>
    <submittedName>
        <fullName evidence="2">Alpha/beta hydrolase</fullName>
    </submittedName>
</protein>
<evidence type="ECO:0000313" key="2">
    <source>
        <dbReference type="EMBL" id="UOQ45769.1"/>
    </source>
</evidence>
<dbReference type="InterPro" id="IPR002925">
    <property type="entry name" value="Dienelactn_hydro"/>
</dbReference>
<dbReference type="RefSeq" id="WP_244712618.1">
    <property type="nucleotide sequence ID" value="NZ_CP095073.1"/>
</dbReference>
<keyword evidence="2" id="KW-0378">Hydrolase</keyword>
<dbReference type="Gene3D" id="3.40.50.1820">
    <property type="entry name" value="alpha/beta hydrolase"/>
    <property type="match status" value="1"/>
</dbReference>
<dbReference type="PANTHER" id="PTHR47751:SF1">
    <property type="entry name" value="SUPERFAMILY HYDROLASE, PUTATIVE (AFU_ORTHOLOGUE AFUA_2G16580)-RELATED"/>
    <property type="match status" value="1"/>
</dbReference>
<dbReference type="SUPFAM" id="SSF53474">
    <property type="entry name" value="alpha/beta-Hydrolases"/>
    <property type="match status" value="1"/>
</dbReference>
<feature type="domain" description="Dienelactone hydrolase" evidence="1">
    <location>
        <begin position="18"/>
        <end position="132"/>
    </location>
</feature>
<dbReference type="Gene3D" id="1.10.10.800">
    <property type="match status" value="1"/>
</dbReference>
<dbReference type="Proteomes" id="UP000831787">
    <property type="component" value="Chromosome"/>
</dbReference>
<reference evidence="2 3" key="1">
    <citation type="submission" date="2022-04" db="EMBL/GenBank/DDBJ databases">
        <title>Halobacillus sp. isolated from saltern.</title>
        <authorList>
            <person name="Won M."/>
            <person name="Lee C.-M."/>
            <person name="Woen H.-Y."/>
            <person name="Kwon S.-W."/>
        </authorList>
    </citation>
    <scope>NUCLEOTIDE SEQUENCE [LARGE SCALE GENOMIC DNA]</scope>
    <source>
        <strain evidence="2 3">SSBR10-3</strain>
    </source>
</reference>
<proteinExistence type="predicted"/>